<dbReference type="Proteomes" id="UP000054342">
    <property type="component" value="Unassembled WGS sequence"/>
</dbReference>
<name>A0A0D2F5J4_9EURO</name>
<dbReference type="EMBL" id="KN847320">
    <property type="protein sequence ID" value="KIW55144.1"/>
    <property type="molecule type" value="Genomic_DNA"/>
</dbReference>
<dbReference type="HOGENOM" id="CLU_461532_0_0_1"/>
<sequence>MTPPHQRLLAATRNDVNATNDILGELRKGAINSRFLRGPEKTRRPAGYSANFGMIPNFDANVSVLVQLPMEVLITICSDLEPIWVFQLELTCTKMARRLRSPEANRLWYRCIPAALKALPEFFQDDAALSQRGLVAPFQFNNPPVPLPHGTVVAQSAPWSNGGLDSNINKFFNLPALRSIDTTDPLFMYIHQLKGFEQIPLASYAVVQSQHGCRIKTLALGIPYQVNFNYRRELLGHFLLTRRCIACLELPLAAGTQVRPEEVWQDVGGMNMCPTCFSKYTVRNDKLISVPGLLKHLSQITPQSGKLGPWLPERCRPWTGQGVHWRPLVDDFTRQKCGLDSEMLLAKQEYFDWLRDTLRGQTSTVYNGRQTIRWDVIRIAQGYWSKPWPDEVPFVPPPNIQDLRNTVIPIHRLADFLFRPEKLDRNALSPQNLEGQWPDDPADIIRYQRDIPARTEQWKERKAKLMLYQLVMQHRSPPMGYALEAYHTSRLRDELTTTAIMARVAAAGHTTALKVYTTKLFLDTNPGFTRGAVLTDGGASAARTALAPLAQASIGCLVGGCHARPRGVEEVVKHMRVEHAATFFTWNWLLA</sequence>
<evidence type="ECO:0000259" key="1">
    <source>
        <dbReference type="PROSITE" id="PS50181"/>
    </source>
</evidence>
<reference evidence="2 3" key="1">
    <citation type="submission" date="2015-01" db="EMBL/GenBank/DDBJ databases">
        <title>The Genome Sequence of Exophiala xenobiotica CBS118157.</title>
        <authorList>
            <consortium name="The Broad Institute Genomics Platform"/>
            <person name="Cuomo C."/>
            <person name="de Hoog S."/>
            <person name="Gorbushina A."/>
            <person name="Stielow B."/>
            <person name="Teixiera M."/>
            <person name="Abouelleil A."/>
            <person name="Chapman S.B."/>
            <person name="Priest M."/>
            <person name="Young S.K."/>
            <person name="Wortman J."/>
            <person name="Nusbaum C."/>
            <person name="Birren B."/>
        </authorList>
    </citation>
    <scope>NUCLEOTIDE SEQUENCE [LARGE SCALE GENOMIC DNA]</scope>
    <source>
        <strain evidence="2 3">CBS 118157</strain>
    </source>
</reference>
<gene>
    <name evidence="2" type="ORF">PV05_07450</name>
</gene>
<dbReference type="OrthoDB" id="4116658at2759"/>
<evidence type="ECO:0000313" key="3">
    <source>
        <dbReference type="Proteomes" id="UP000054342"/>
    </source>
</evidence>
<dbReference type="InterPro" id="IPR001810">
    <property type="entry name" value="F-box_dom"/>
</dbReference>
<feature type="domain" description="F-box" evidence="1">
    <location>
        <begin position="62"/>
        <end position="111"/>
    </location>
</feature>
<proteinExistence type="predicted"/>
<dbReference type="RefSeq" id="XP_013315728.1">
    <property type="nucleotide sequence ID" value="XM_013460274.1"/>
</dbReference>
<keyword evidence="3" id="KW-1185">Reference proteome</keyword>
<dbReference type="AlphaFoldDB" id="A0A0D2F5J4"/>
<accession>A0A0D2F5J4</accession>
<protein>
    <recommendedName>
        <fullName evidence="1">F-box domain-containing protein</fullName>
    </recommendedName>
</protein>
<evidence type="ECO:0000313" key="2">
    <source>
        <dbReference type="EMBL" id="KIW55144.1"/>
    </source>
</evidence>
<organism evidence="2 3">
    <name type="scientific">Exophiala xenobiotica</name>
    <dbReference type="NCBI Taxonomy" id="348802"/>
    <lineage>
        <taxon>Eukaryota</taxon>
        <taxon>Fungi</taxon>
        <taxon>Dikarya</taxon>
        <taxon>Ascomycota</taxon>
        <taxon>Pezizomycotina</taxon>
        <taxon>Eurotiomycetes</taxon>
        <taxon>Chaetothyriomycetidae</taxon>
        <taxon>Chaetothyriales</taxon>
        <taxon>Herpotrichiellaceae</taxon>
        <taxon>Exophiala</taxon>
    </lineage>
</organism>
<dbReference type="GeneID" id="25329358"/>
<dbReference type="PROSITE" id="PS50181">
    <property type="entry name" value="FBOX"/>
    <property type="match status" value="1"/>
</dbReference>